<feature type="compositionally biased region" description="Polar residues" evidence="1">
    <location>
        <begin position="52"/>
        <end position="68"/>
    </location>
</feature>
<proteinExistence type="predicted"/>
<organism evidence="3 4">
    <name type="scientific">Flavobacterium gyeonganense</name>
    <dbReference type="NCBI Taxonomy" id="1310418"/>
    <lineage>
        <taxon>Bacteria</taxon>
        <taxon>Pseudomonadati</taxon>
        <taxon>Bacteroidota</taxon>
        <taxon>Flavobacteriia</taxon>
        <taxon>Flavobacteriales</taxon>
        <taxon>Flavobacteriaceae</taxon>
        <taxon>Flavobacterium</taxon>
    </lineage>
</organism>
<dbReference type="Pfam" id="PF09994">
    <property type="entry name" value="T6SS_Tle1-like_cat"/>
    <property type="match status" value="1"/>
</dbReference>
<accession>A0ABV5HAU7</accession>
<dbReference type="PANTHER" id="PTHR33840:SF1">
    <property type="entry name" value="TLE1 PHOSPHOLIPASE DOMAIN-CONTAINING PROTEIN"/>
    <property type="match status" value="1"/>
</dbReference>
<dbReference type="EMBL" id="JBHMFE010000014">
    <property type="protein sequence ID" value="MFB9109000.1"/>
    <property type="molecule type" value="Genomic_DNA"/>
</dbReference>
<dbReference type="PANTHER" id="PTHR33840">
    <property type="match status" value="1"/>
</dbReference>
<keyword evidence="4" id="KW-1185">Reference proteome</keyword>
<reference evidence="3 4" key="1">
    <citation type="submission" date="2024-09" db="EMBL/GenBank/DDBJ databases">
        <authorList>
            <person name="Sun Q."/>
            <person name="Mori K."/>
        </authorList>
    </citation>
    <scope>NUCLEOTIDE SEQUENCE [LARGE SCALE GENOMIC DNA]</scope>
    <source>
        <strain evidence="3 4">CECT 8365</strain>
    </source>
</reference>
<dbReference type="InterPro" id="IPR018712">
    <property type="entry name" value="Tle1-like_cat"/>
</dbReference>
<evidence type="ECO:0000259" key="2">
    <source>
        <dbReference type="Pfam" id="PF09994"/>
    </source>
</evidence>
<evidence type="ECO:0000256" key="1">
    <source>
        <dbReference type="SAM" id="MobiDB-lite"/>
    </source>
</evidence>
<name>A0ABV5HAU7_9FLAO</name>
<comment type="caution">
    <text evidence="3">The sequence shown here is derived from an EMBL/GenBank/DDBJ whole genome shotgun (WGS) entry which is preliminary data.</text>
</comment>
<sequence length="465" mass="53480">MSNILFGKPRFVPPKEDDKERNDVYMGVFFDGTSNNRENIEGRRKDPELKNTYASSKDGSNTSYGNDHSNVDRLENAYLNEKKKHYYSVYVEGIGTKNPDKNEDGTLDYYGDFTRGQGYGTGETGLFEKVEKGCQDIVKKLQDEKELNISTLYVDVFGFSRGATAARIFVNELYKVKNPRDKDSYNQGYLGKAFKELSYKVKPYRIKIRLLGLYDTVSSYGSNVLDDIDADKVPLQIPAVGFTVHLTAEDEYRENFPLTNIDSAGANSIELTLPGCHSDIGGGYKNGEEIVILTEHTTKIEDEKKLVLEQGWFNPNQLKELPSLVPYYLKGTRTLSNKYSFVILHLMAEFGKRKYKIPWKYKILNEDYKIPKELNKVKERIDAYAFEGKPKMKFHTKKQIELKRKKEWKNQQEINDFNTIVTDYYLLPDLRNKYLHCSASMDGVGMEPQKDNLGNVIRKRKKISG</sequence>
<feature type="compositionally biased region" description="Basic and acidic residues" evidence="1">
    <location>
        <begin position="38"/>
        <end position="49"/>
    </location>
</feature>
<dbReference type="RefSeq" id="WP_278008471.1">
    <property type="nucleotide sequence ID" value="NZ_CP121112.1"/>
</dbReference>
<protein>
    <submittedName>
        <fullName evidence="3">T6SS phospholipase effector Tle1-like catalytic domain-containing protein</fullName>
    </submittedName>
</protein>
<evidence type="ECO:0000313" key="3">
    <source>
        <dbReference type="EMBL" id="MFB9109000.1"/>
    </source>
</evidence>
<evidence type="ECO:0000313" key="4">
    <source>
        <dbReference type="Proteomes" id="UP001589562"/>
    </source>
</evidence>
<feature type="domain" description="T6SS Phospholipase effector Tle1-like catalytic" evidence="2">
    <location>
        <begin position="187"/>
        <end position="288"/>
    </location>
</feature>
<feature type="region of interest" description="Disordered" evidence="1">
    <location>
        <begin position="35"/>
        <end position="70"/>
    </location>
</feature>
<gene>
    <name evidence="3" type="ORF">ACFFVK_10460</name>
</gene>
<dbReference type="Proteomes" id="UP001589562">
    <property type="component" value="Unassembled WGS sequence"/>
</dbReference>